<dbReference type="RefSeq" id="XP_013891214.1">
    <property type="nucleotide sequence ID" value="XM_014035760.1"/>
</dbReference>
<protein>
    <submittedName>
        <fullName evidence="4">Acetolactate synthase I/II/III largesubunit</fullName>
        <ecNumber evidence="4">2.2.1.6</ecNumber>
    </submittedName>
</protein>
<dbReference type="GeneID" id="25733463"/>
<organism evidence="4 5">
    <name type="scientific">Monoraphidium neglectum</name>
    <dbReference type="NCBI Taxonomy" id="145388"/>
    <lineage>
        <taxon>Eukaryota</taxon>
        <taxon>Viridiplantae</taxon>
        <taxon>Chlorophyta</taxon>
        <taxon>core chlorophytes</taxon>
        <taxon>Chlorophyceae</taxon>
        <taxon>CS clade</taxon>
        <taxon>Sphaeropleales</taxon>
        <taxon>Selenastraceae</taxon>
        <taxon>Monoraphidium</taxon>
    </lineage>
</organism>
<dbReference type="Proteomes" id="UP000054498">
    <property type="component" value="Unassembled WGS sequence"/>
</dbReference>
<dbReference type="OrthoDB" id="16262at2759"/>
<evidence type="ECO:0000313" key="5">
    <source>
        <dbReference type="Proteomes" id="UP000054498"/>
    </source>
</evidence>
<dbReference type="InterPro" id="IPR011766">
    <property type="entry name" value="TPP_enzyme_TPP-bd"/>
</dbReference>
<reference evidence="4 5" key="1">
    <citation type="journal article" date="2013" name="BMC Genomics">
        <title>Reconstruction of the lipid metabolism for the microalga Monoraphidium neglectum from its genome sequence reveals characteristics suitable for biofuel production.</title>
        <authorList>
            <person name="Bogen C."/>
            <person name="Al-Dilaimi A."/>
            <person name="Albersmeier A."/>
            <person name="Wichmann J."/>
            <person name="Grundmann M."/>
            <person name="Rupp O."/>
            <person name="Lauersen K.J."/>
            <person name="Blifernez-Klassen O."/>
            <person name="Kalinowski J."/>
            <person name="Goesmann A."/>
            <person name="Mussgnug J.H."/>
            <person name="Kruse O."/>
        </authorList>
    </citation>
    <scope>NUCLEOTIDE SEQUENCE [LARGE SCALE GENOMIC DNA]</scope>
    <source>
        <strain evidence="4 5">SAG 48.87</strain>
    </source>
</reference>
<dbReference type="Pfam" id="PF02775">
    <property type="entry name" value="TPP_enzyme_C"/>
    <property type="match status" value="1"/>
</dbReference>
<gene>
    <name evidence="4" type="ORF">MNEG_15769</name>
</gene>
<dbReference type="GO" id="GO:0003984">
    <property type="term" value="F:acetolactate synthase activity"/>
    <property type="evidence" value="ECO:0007669"/>
    <property type="project" value="UniProtKB-EC"/>
</dbReference>
<comment type="similarity">
    <text evidence="1">Belongs to the TPP enzyme family.</text>
</comment>
<dbReference type="InterPro" id="IPR039368">
    <property type="entry name" value="AHAS_TPP"/>
</dbReference>
<proteinExistence type="inferred from homology"/>
<dbReference type="PANTHER" id="PTHR18968">
    <property type="entry name" value="THIAMINE PYROPHOSPHATE ENZYMES"/>
    <property type="match status" value="1"/>
</dbReference>
<dbReference type="EMBL" id="KK105869">
    <property type="protein sequence ID" value="KIY92194.1"/>
    <property type="molecule type" value="Genomic_DNA"/>
</dbReference>
<evidence type="ECO:0000256" key="1">
    <source>
        <dbReference type="ARBA" id="ARBA00007812"/>
    </source>
</evidence>
<dbReference type="AlphaFoldDB" id="A0A0D2LJQ2"/>
<dbReference type="KEGG" id="mng:MNEG_15769"/>
<dbReference type="SUPFAM" id="SSF52518">
    <property type="entry name" value="Thiamin diphosphate-binding fold (THDP-binding)"/>
    <property type="match status" value="1"/>
</dbReference>
<name>A0A0D2LJQ2_9CHLO</name>
<dbReference type="GO" id="GO:0030976">
    <property type="term" value="F:thiamine pyrophosphate binding"/>
    <property type="evidence" value="ECO:0007669"/>
    <property type="project" value="InterPro"/>
</dbReference>
<dbReference type="GO" id="GO:0009099">
    <property type="term" value="P:L-valine biosynthetic process"/>
    <property type="evidence" value="ECO:0007669"/>
    <property type="project" value="TreeGrafter"/>
</dbReference>
<dbReference type="PANTHER" id="PTHR18968:SF13">
    <property type="entry name" value="ACETOLACTATE SYNTHASE CATALYTIC SUBUNIT, MITOCHONDRIAL"/>
    <property type="match status" value="1"/>
</dbReference>
<evidence type="ECO:0000313" key="4">
    <source>
        <dbReference type="EMBL" id="KIY92194.1"/>
    </source>
</evidence>
<dbReference type="InterPro" id="IPR045229">
    <property type="entry name" value="TPP_enz"/>
</dbReference>
<dbReference type="GO" id="GO:0050660">
    <property type="term" value="F:flavin adenine dinucleotide binding"/>
    <property type="evidence" value="ECO:0007669"/>
    <property type="project" value="TreeGrafter"/>
</dbReference>
<accession>A0A0D2LJQ2</accession>
<feature type="domain" description="Thiamine pyrophosphate enzyme TPP-binding" evidence="3">
    <location>
        <begin position="57"/>
        <end position="225"/>
    </location>
</feature>
<dbReference type="EC" id="2.2.1.6" evidence="4"/>
<keyword evidence="5" id="KW-1185">Reference proteome</keyword>
<dbReference type="Gene3D" id="3.40.50.970">
    <property type="match status" value="1"/>
</dbReference>
<evidence type="ECO:0000259" key="3">
    <source>
        <dbReference type="Pfam" id="PF02775"/>
    </source>
</evidence>
<feature type="region of interest" description="Disordered" evidence="2">
    <location>
        <begin position="1"/>
        <end position="22"/>
    </location>
</feature>
<sequence length="235" mass="25882">MTTHPELPPCAARRNSAPPAHPTPGNICINVRKYLQISSAPQVLYEETNGDAIITTGVGQHQMFAAQWYPFKEPRRWVTSGGLGSMGFGLPSALGAAAAFDGKQGRESKIVWDIDGDGSFLMNCQELATAFIEKLNTKVLLLNNQHLGMVVQWEDRFYKANRAHTYLGKREAEWHDTKDEADIYPNFVLMAQSFGVPAERVIRVEDLRAAIRRANETPGPYLVEVGGAWPGDAAG</sequence>
<dbReference type="GO" id="GO:0005948">
    <property type="term" value="C:acetolactate synthase complex"/>
    <property type="evidence" value="ECO:0007669"/>
    <property type="project" value="TreeGrafter"/>
</dbReference>
<dbReference type="STRING" id="145388.A0A0D2LJQ2"/>
<dbReference type="GO" id="GO:0009097">
    <property type="term" value="P:isoleucine biosynthetic process"/>
    <property type="evidence" value="ECO:0007669"/>
    <property type="project" value="TreeGrafter"/>
</dbReference>
<dbReference type="CDD" id="cd02015">
    <property type="entry name" value="TPP_AHAS"/>
    <property type="match status" value="1"/>
</dbReference>
<evidence type="ECO:0000256" key="2">
    <source>
        <dbReference type="SAM" id="MobiDB-lite"/>
    </source>
</evidence>
<keyword evidence="4" id="KW-0808">Transferase</keyword>
<dbReference type="InterPro" id="IPR029061">
    <property type="entry name" value="THDP-binding"/>
</dbReference>